<dbReference type="InterPro" id="IPR000095">
    <property type="entry name" value="CRIB_dom"/>
</dbReference>
<dbReference type="PROSITE" id="PS50108">
    <property type="entry name" value="CRIB"/>
    <property type="match status" value="1"/>
</dbReference>
<dbReference type="Proteomes" id="UP000267606">
    <property type="component" value="Unassembled WGS sequence"/>
</dbReference>
<organism evidence="4">
    <name type="scientific">Onchocerca flexuosa</name>
    <dbReference type="NCBI Taxonomy" id="387005"/>
    <lineage>
        <taxon>Eukaryota</taxon>
        <taxon>Metazoa</taxon>
        <taxon>Ecdysozoa</taxon>
        <taxon>Nematoda</taxon>
        <taxon>Chromadorea</taxon>
        <taxon>Rhabditida</taxon>
        <taxon>Spirurina</taxon>
        <taxon>Spiruromorpha</taxon>
        <taxon>Filarioidea</taxon>
        <taxon>Onchocercidae</taxon>
        <taxon>Onchocerca</taxon>
    </lineage>
</organism>
<gene>
    <name evidence="2" type="ORF">OFLC_LOCUS8823</name>
</gene>
<reference evidence="4" key="1">
    <citation type="submission" date="2016-06" db="UniProtKB">
        <authorList>
            <consortium name="WormBaseParasite"/>
        </authorList>
    </citation>
    <scope>IDENTIFICATION</scope>
</reference>
<feature type="domain" description="CRIB" evidence="1">
    <location>
        <begin position="139"/>
        <end position="153"/>
    </location>
</feature>
<name>A0A183HMW2_9BILA</name>
<dbReference type="STRING" id="387005.A0A183HMW2"/>
<reference evidence="2 3" key="2">
    <citation type="submission" date="2018-11" db="EMBL/GenBank/DDBJ databases">
        <authorList>
            <consortium name="Pathogen Informatics"/>
        </authorList>
    </citation>
    <scope>NUCLEOTIDE SEQUENCE [LARGE SCALE GENOMIC DNA]</scope>
</reference>
<evidence type="ECO:0000313" key="3">
    <source>
        <dbReference type="Proteomes" id="UP000267606"/>
    </source>
</evidence>
<evidence type="ECO:0000313" key="2">
    <source>
        <dbReference type="EMBL" id="VDO57573.1"/>
    </source>
</evidence>
<accession>A0A183HMW2</accession>
<dbReference type="AlphaFoldDB" id="A0A183HMW2"/>
<dbReference type="WBParaSite" id="OFLC_0000882301-mRNA-1">
    <property type="protein sequence ID" value="OFLC_0000882301-mRNA-1"/>
    <property type="gene ID" value="OFLC_0000882301"/>
</dbReference>
<protein>
    <submittedName>
        <fullName evidence="4">CRIB domain-containing protein</fullName>
    </submittedName>
</protein>
<evidence type="ECO:0000313" key="4">
    <source>
        <dbReference type="WBParaSite" id="OFLC_0000882301-mRNA-1"/>
    </source>
</evidence>
<dbReference type="SMART" id="SM00285">
    <property type="entry name" value="PBD"/>
    <property type="match status" value="1"/>
</dbReference>
<keyword evidence="3" id="KW-1185">Reference proteome</keyword>
<sequence>MMQCWAHKPEERPSFTDIVQHLPEIMPQRLVTVTSCCDGIIDHLQYAKNEIIIVLDRWLEFNWNFSPPTYPDGYFWRGCMRNGRTGLFRPEETVAKLDIKLPNNKFDKYLSSVFFSHSKTFFHEKQKVQDKNNRKKLLISEPQGDVHHTCHIGVDGTAFGLLQVNVHFLKLPLQLFLNVHSDLVTLPVVNQKAKKHLKTWNEDDKYVCDIHIMEECHPETKGPYDIFPSSKKCI</sequence>
<evidence type="ECO:0000259" key="1">
    <source>
        <dbReference type="PROSITE" id="PS50108"/>
    </source>
</evidence>
<dbReference type="EMBL" id="UZAJ01010295">
    <property type="protein sequence ID" value="VDO57573.1"/>
    <property type="molecule type" value="Genomic_DNA"/>
</dbReference>
<proteinExistence type="predicted"/>